<protein>
    <submittedName>
        <fullName evidence="1">Uncharacterized protein</fullName>
    </submittedName>
</protein>
<gene>
    <name evidence="1" type="ORF">M6B38_339070</name>
</gene>
<keyword evidence="2" id="KW-1185">Reference proteome</keyword>
<dbReference type="GO" id="GO:0090333">
    <property type="term" value="P:regulation of stomatal closure"/>
    <property type="evidence" value="ECO:0007669"/>
    <property type="project" value="InterPro"/>
</dbReference>
<sequence>MMLPICSALPTFSSHPQISCYAGTRVFYSSRRAIEGRHFVEDNSFCLKYGIRAEDTSSTTHATKFMHSLVVERPNQSGSDSSILAPLPNEFDDIGQSFSNEIVDNQRESISCSVADRVGFHSLDKHLKYMGSSNVSGPEFLHDGLGSDITGGGISESVLVDPHALLNINLQSTSSPGGDQFDNLPDTLGQSFTVPSKVTSSLITNDMATAVPENTVEISDTLEVINKGSLDVKGSTENFLSSVTESLDMSIARAEGALKSSYNLLLSSFSNTAKSVRESVDSSISNLLSSVGNSNEQVSNQFRGFSNELNNSIYRTELVATDILRRAIVTVEDSLSSAATFVVYSYGSAKSLLPPDFRNTLNLSEEKAIQVLRPLGASFQQVSVFAESFERKLGLDPSDPIVPFSLFLGSSAALGVSYWLFTYGGYSGDLTPESTLELLKSDENAVLIDVRPEARD</sequence>
<accession>A0AAX6GZW5</accession>
<reference evidence="1" key="2">
    <citation type="submission" date="2023-04" db="EMBL/GenBank/DDBJ databases">
        <authorList>
            <person name="Bruccoleri R.E."/>
            <person name="Oakeley E.J."/>
            <person name="Faust A.-M."/>
            <person name="Dessus-Babus S."/>
            <person name="Altorfer M."/>
            <person name="Burckhardt D."/>
            <person name="Oertli M."/>
            <person name="Naumann U."/>
            <person name="Petersen F."/>
            <person name="Wong J."/>
        </authorList>
    </citation>
    <scope>NUCLEOTIDE SEQUENCE</scope>
    <source>
        <strain evidence="1">GSM-AAB239-AS_SAM_17_03QT</strain>
        <tissue evidence="1">Leaf</tissue>
    </source>
</reference>
<evidence type="ECO:0000313" key="2">
    <source>
        <dbReference type="Proteomes" id="UP001140949"/>
    </source>
</evidence>
<dbReference type="AlphaFoldDB" id="A0AAX6GZW5"/>
<dbReference type="EMBL" id="JANAVB010014797">
    <property type="protein sequence ID" value="KAJ6833837.1"/>
    <property type="molecule type" value="Genomic_DNA"/>
</dbReference>
<dbReference type="PANTHER" id="PTHR34209:SF3">
    <property type="entry name" value="RHODANESE_CELL CYCLE CONTROL PHOSPHATASE SUPERFAMILY PROTEIN"/>
    <property type="match status" value="1"/>
</dbReference>
<dbReference type="Proteomes" id="UP001140949">
    <property type="component" value="Unassembled WGS sequence"/>
</dbReference>
<name>A0AAX6GZW5_IRIPA</name>
<dbReference type="GO" id="GO:0009704">
    <property type="term" value="P:de-etiolation"/>
    <property type="evidence" value="ECO:0007669"/>
    <property type="project" value="InterPro"/>
</dbReference>
<comment type="caution">
    <text evidence="1">The sequence shown here is derived from an EMBL/GenBank/DDBJ whole genome shotgun (WGS) entry which is preliminary data.</text>
</comment>
<dbReference type="InterPro" id="IPR044690">
    <property type="entry name" value="CAS_plant"/>
</dbReference>
<organism evidence="1 2">
    <name type="scientific">Iris pallida</name>
    <name type="common">Sweet iris</name>
    <dbReference type="NCBI Taxonomy" id="29817"/>
    <lineage>
        <taxon>Eukaryota</taxon>
        <taxon>Viridiplantae</taxon>
        <taxon>Streptophyta</taxon>
        <taxon>Embryophyta</taxon>
        <taxon>Tracheophyta</taxon>
        <taxon>Spermatophyta</taxon>
        <taxon>Magnoliopsida</taxon>
        <taxon>Liliopsida</taxon>
        <taxon>Asparagales</taxon>
        <taxon>Iridaceae</taxon>
        <taxon>Iridoideae</taxon>
        <taxon>Irideae</taxon>
        <taxon>Iris</taxon>
    </lineage>
</organism>
<proteinExistence type="predicted"/>
<dbReference type="GO" id="GO:0071277">
    <property type="term" value="P:cellular response to calcium ion"/>
    <property type="evidence" value="ECO:0007669"/>
    <property type="project" value="InterPro"/>
</dbReference>
<reference evidence="1" key="1">
    <citation type="journal article" date="2023" name="GigaByte">
        <title>Genome assembly of the bearded iris, Iris pallida Lam.</title>
        <authorList>
            <person name="Bruccoleri R.E."/>
            <person name="Oakeley E.J."/>
            <person name="Faust A.M.E."/>
            <person name="Altorfer M."/>
            <person name="Dessus-Babus S."/>
            <person name="Burckhardt D."/>
            <person name="Oertli M."/>
            <person name="Naumann U."/>
            <person name="Petersen F."/>
            <person name="Wong J."/>
        </authorList>
    </citation>
    <scope>NUCLEOTIDE SEQUENCE</scope>
    <source>
        <strain evidence="1">GSM-AAB239-AS_SAM_17_03QT</strain>
    </source>
</reference>
<evidence type="ECO:0000313" key="1">
    <source>
        <dbReference type="EMBL" id="KAJ6833837.1"/>
    </source>
</evidence>
<dbReference type="PANTHER" id="PTHR34209">
    <property type="entry name" value="RHODANESE/CELL CYCLE CONTROL PHOSPHATASE SUPERFAMILY PROTEIN"/>
    <property type="match status" value="1"/>
</dbReference>